<evidence type="ECO:0000256" key="3">
    <source>
        <dbReference type="ARBA" id="ARBA00004496"/>
    </source>
</evidence>
<evidence type="ECO:0000256" key="14">
    <source>
        <dbReference type="ARBA" id="ARBA00022984"/>
    </source>
</evidence>
<evidence type="ECO:0000256" key="20">
    <source>
        <dbReference type="HAMAP-Rule" id="MF_00037"/>
    </source>
</evidence>
<evidence type="ECO:0000256" key="17">
    <source>
        <dbReference type="ARBA" id="ARBA00023316"/>
    </source>
</evidence>
<dbReference type="PANTHER" id="PTHR21071:SF4">
    <property type="entry name" value="UDP-N-ACETYLENOLPYRUVOYLGLUCOSAMINE REDUCTASE"/>
    <property type="match status" value="1"/>
</dbReference>
<comment type="function">
    <text evidence="2 20">Cell wall formation.</text>
</comment>
<evidence type="ECO:0000256" key="15">
    <source>
        <dbReference type="ARBA" id="ARBA00023002"/>
    </source>
</evidence>
<keyword evidence="11 20" id="KW-0274">FAD</keyword>
<evidence type="ECO:0000256" key="11">
    <source>
        <dbReference type="ARBA" id="ARBA00022827"/>
    </source>
</evidence>
<feature type="domain" description="FAD-binding PCMH-type" evidence="21">
    <location>
        <begin position="21"/>
        <end position="191"/>
    </location>
</feature>
<dbReference type="NCBIfam" id="NF000755">
    <property type="entry name" value="PRK00046.1"/>
    <property type="match status" value="1"/>
</dbReference>
<accession>A0ABX3A929</accession>
<dbReference type="EMBL" id="MDTU01000001">
    <property type="protein sequence ID" value="ODN42629.1"/>
    <property type="molecule type" value="Genomic_DNA"/>
</dbReference>
<evidence type="ECO:0000259" key="21">
    <source>
        <dbReference type="PROSITE" id="PS51387"/>
    </source>
</evidence>
<dbReference type="InterPro" id="IPR036318">
    <property type="entry name" value="FAD-bd_PCMH-like_sf"/>
</dbReference>
<evidence type="ECO:0000256" key="18">
    <source>
        <dbReference type="ARBA" id="ARBA00031026"/>
    </source>
</evidence>
<keyword evidence="10 20" id="KW-0285">Flavoprotein</keyword>
<dbReference type="NCBIfam" id="TIGR00179">
    <property type="entry name" value="murB"/>
    <property type="match status" value="1"/>
</dbReference>
<evidence type="ECO:0000256" key="13">
    <source>
        <dbReference type="ARBA" id="ARBA00022960"/>
    </source>
</evidence>
<keyword evidence="16 20" id="KW-0131">Cell cycle</keyword>
<dbReference type="PANTHER" id="PTHR21071">
    <property type="entry name" value="UDP-N-ACETYLENOLPYRUVOYLGLUCOSAMINE REDUCTASE"/>
    <property type="match status" value="1"/>
</dbReference>
<dbReference type="Gene3D" id="3.30.43.10">
    <property type="entry name" value="Uridine Diphospho-n-acetylenolpyruvylglucosamine Reductase, domain 2"/>
    <property type="match status" value="1"/>
</dbReference>
<name>A0ABX3A929_9GAMM</name>
<dbReference type="InterPro" id="IPR016169">
    <property type="entry name" value="FAD-bd_PCMH_sub2"/>
</dbReference>
<feature type="active site" description="Proton donor" evidence="20">
    <location>
        <position position="238"/>
    </location>
</feature>
<feature type="active site" evidence="20">
    <location>
        <position position="335"/>
    </location>
</feature>
<dbReference type="NCBIfam" id="NF010478">
    <property type="entry name" value="PRK13903.1"/>
    <property type="match status" value="1"/>
</dbReference>
<comment type="cofactor">
    <cofactor evidence="1 20">
        <name>FAD</name>
        <dbReference type="ChEBI" id="CHEBI:57692"/>
    </cofactor>
</comment>
<evidence type="ECO:0000256" key="9">
    <source>
        <dbReference type="ARBA" id="ARBA00022618"/>
    </source>
</evidence>
<evidence type="ECO:0000256" key="2">
    <source>
        <dbReference type="ARBA" id="ARBA00003921"/>
    </source>
</evidence>
<feature type="active site" evidence="20">
    <location>
        <position position="168"/>
    </location>
</feature>
<evidence type="ECO:0000256" key="10">
    <source>
        <dbReference type="ARBA" id="ARBA00022630"/>
    </source>
</evidence>
<dbReference type="Pfam" id="PF01565">
    <property type="entry name" value="FAD_binding_4"/>
    <property type="match status" value="1"/>
</dbReference>
<dbReference type="HAMAP" id="MF_00037">
    <property type="entry name" value="MurB"/>
    <property type="match status" value="1"/>
</dbReference>
<comment type="catalytic activity">
    <reaction evidence="19 20">
        <text>UDP-N-acetyl-alpha-D-muramate + NADP(+) = UDP-N-acetyl-3-O-(1-carboxyvinyl)-alpha-D-glucosamine + NADPH + H(+)</text>
        <dbReference type="Rhea" id="RHEA:12248"/>
        <dbReference type="ChEBI" id="CHEBI:15378"/>
        <dbReference type="ChEBI" id="CHEBI:57783"/>
        <dbReference type="ChEBI" id="CHEBI:58349"/>
        <dbReference type="ChEBI" id="CHEBI:68483"/>
        <dbReference type="ChEBI" id="CHEBI:70757"/>
        <dbReference type="EC" id="1.3.1.98"/>
    </reaction>
</comment>
<keyword evidence="15 20" id="KW-0560">Oxidoreductase</keyword>
<evidence type="ECO:0000256" key="6">
    <source>
        <dbReference type="ARBA" id="ARBA00012518"/>
    </source>
</evidence>
<dbReference type="PROSITE" id="PS51387">
    <property type="entry name" value="FAD_PCMH"/>
    <property type="match status" value="1"/>
</dbReference>
<comment type="similarity">
    <text evidence="5 20">Belongs to the MurB family.</text>
</comment>
<dbReference type="InterPro" id="IPR016167">
    <property type="entry name" value="FAD-bd_PCMH_sub1"/>
</dbReference>
<keyword evidence="9 20" id="KW-0132">Cell division</keyword>
<dbReference type="EC" id="1.3.1.98" evidence="6 20"/>
<evidence type="ECO:0000256" key="19">
    <source>
        <dbReference type="ARBA" id="ARBA00048914"/>
    </source>
</evidence>
<dbReference type="SUPFAM" id="SSF56194">
    <property type="entry name" value="Uridine diphospho-N-Acetylenolpyruvylglucosamine reductase, MurB, C-terminal domain"/>
    <property type="match status" value="1"/>
</dbReference>
<keyword evidence="12 20" id="KW-0521">NADP</keyword>
<evidence type="ECO:0000256" key="16">
    <source>
        <dbReference type="ARBA" id="ARBA00023306"/>
    </source>
</evidence>
<keyword evidence="23" id="KW-1185">Reference proteome</keyword>
<sequence>MVEVPVNIIENFSLQAYNSLALPAVARYFITINAMDELVELSRHYRLNTLPWLVLGSGSNVVFSKDYNGVIIHLELNNIYYRVDDEAVYIHAEAGVIWDKLVQETLIKGYPGLENLSLIPGTVGAAPVQNIGAYGIELKDYFSSLLAWDRELQRFCHLDANDCCFSYRHSIFKEEPGRYIILKVVLKLPCAWRPQLQYQALNSAMIDQPLSADRIRNVVCELRRSKLPDPELLPNAGSFFKNPCINQALFSELKSLYSDLPSFAAGVADQVKVPAAWLIEQAGWRGKALGAVGMYEKQALVLVNHGGASGDEVLELAQCVQSDVWEKFGVQLEVEPQIFGALTEN</sequence>
<organism evidence="22 23">
    <name type="scientific">Piscirickettsia litoralis</name>
    <dbReference type="NCBI Taxonomy" id="1891921"/>
    <lineage>
        <taxon>Bacteria</taxon>
        <taxon>Pseudomonadati</taxon>
        <taxon>Pseudomonadota</taxon>
        <taxon>Gammaproteobacteria</taxon>
        <taxon>Thiotrichales</taxon>
        <taxon>Piscirickettsiaceae</taxon>
        <taxon>Piscirickettsia</taxon>
    </lineage>
</organism>
<evidence type="ECO:0000256" key="4">
    <source>
        <dbReference type="ARBA" id="ARBA00004752"/>
    </source>
</evidence>
<dbReference type="InterPro" id="IPR006094">
    <property type="entry name" value="Oxid_FAD_bind_N"/>
</dbReference>
<dbReference type="Gene3D" id="3.90.78.10">
    <property type="entry name" value="UDP-N-acetylenolpyruvoylglucosamine reductase, C-terminal domain"/>
    <property type="match status" value="1"/>
</dbReference>
<protein>
    <recommendedName>
        <fullName evidence="7 20">UDP-N-acetylenolpyruvoylglucosamine reductase</fullName>
        <ecNumber evidence="6 20">1.3.1.98</ecNumber>
    </recommendedName>
    <alternativeName>
        <fullName evidence="18 20">UDP-N-acetylmuramate dehydrogenase</fullName>
    </alternativeName>
</protein>
<comment type="subcellular location">
    <subcellularLocation>
        <location evidence="3 20">Cytoplasm</location>
    </subcellularLocation>
</comment>
<gene>
    <name evidence="20" type="primary">murB</name>
    <name evidence="22" type="ORF">BGC07_06450</name>
</gene>
<reference evidence="22 23" key="1">
    <citation type="submission" date="2016-08" db="EMBL/GenBank/DDBJ databases">
        <title>Draft genome sequence of Candidatus Piscirickettsia litoralis, from seawater.</title>
        <authorList>
            <person name="Wan X."/>
            <person name="Lee A.J."/>
            <person name="Hou S."/>
            <person name="Donachie S.P."/>
        </authorList>
    </citation>
    <scope>NUCLEOTIDE SEQUENCE [LARGE SCALE GENOMIC DNA]</scope>
    <source>
        <strain evidence="22 23">Y2</strain>
    </source>
</reference>
<dbReference type="Proteomes" id="UP000094329">
    <property type="component" value="Unassembled WGS sequence"/>
</dbReference>
<dbReference type="SUPFAM" id="SSF56176">
    <property type="entry name" value="FAD-binding/transporter-associated domain-like"/>
    <property type="match status" value="1"/>
</dbReference>
<comment type="caution">
    <text evidence="22">The sequence shown here is derived from an EMBL/GenBank/DDBJ whole genome shotgun (WGS) entry which is preliminary data.</text>
</comment>
<evidence type="ECO:0000256" key="1">
    <source>
        <dbReference type="ARBA" id="ARBA00001974"/>
    </source>
</evidence>
<dbReference type="Pfam" id="PF02873">
    <property type="entry name" value="MurB_C"/>
    <property type="match status" value="1"/>
</dbReference>
<proteinExistence type="inferred from homology"/>
<dbReference type="Gene3D" id="3.30.465.10">
    <property type="match status" value="1"/>
</dbReference>
<evidence type="ECO:0000256" key="7">
    <source>
        <dbReference type="ARBA" id="ARBA00015188"/>
    </source>
</evidence>
<dbReference type="InterPro" id="IPR003170">
    <property type="entry name" value="MurB"/>
</dbReference>
<keyword evidence="17 20" id="KW-0961">Cell wall biogenesis/degradation</keyword>
<keyword evidence="13 20" id="KW-0133">Cell shape</keyword>
<evidence type="ECO:0000256" key="8">
    <source>
        <dbReference type="ARBA" id="ARBA00022490"/>
    </source>
</evidence>
<dbReference type="InterPro" id="IPR016166">
    <property type="entry name" value="FAD-bd_PCMH"/>
</dbReference>
<evidence type="ECO:0000256" key="12">
    <source>
        <dbReference type="ARBA" id="ARBA00022857"/>
    </source>
</evidence>
<keyword evidence="8 20" id="KW-0963">Cytoplasm</keyword>
<dbReference type="InterPro" id="IPR036635">
    <property type="entry name" value="MurB_C_sf"/>
</dbReference>
<evidence type="ECO:0000256" key="5">
    <source>
        <dbReference type="ARBA" id="ARBA00010485"/>
    </source>
</evidence>
<comment type="pathway">
    <text evidence="4 20">Cell wall biogenesis; peptidoglycan biosynthesis.</text>
</comment>
<evidence type="ECO:0000313" key="23">
    <source>
        <dbReference type="Proteomes" id="UP000094329"/>
    </source>
</evidence>
<keyword evidence="14 20" id="KW-0573">Peptidoglycan synthesis</keyword>
<evidence type="ECO:0000313" key="22">
    <source>
        <dbReference type="EMBL" id="ODN42629.1"/>
    </source>
</evidence>
<dbReference type="InterPro" id="IPR011601">
    <property type="entry name" value="MurB_C"/>
</dbReference>